<dbReference type="InterPro" id="IPR002213">
    <property type="entry name" value="UDP_glucos_trans"/>
</dbReference>
<evidence type="ECO:0000259" key="3">
    <source>
        <dbReference type="Pfam" id="PF21036"/>
    </source>
</evidence>
<keyword evidence="5" id="KW-1185">Reference proteome</keyword>
<protein>
    <submittedName>
        <fullName evidence="4">Glycosyltransferase</fullName>
    </submittedName>
</protein>
<keyword evidence="1" id="KW-0808">Transferase</keyword>
<evidence type="ECO:0000313" key="4">
    <source>
        <dbReference type="EMBL" id="MEV4921997.1"/>
    </source>
</evidence>
<dbReference type="InterPro" id="IPR010610">
    <property type="entry name" value="EryCIII-like_C"/>
</dbReference>
<reference evidence="4 5" key="1">
    <citation type="submission" date="2024-06" db="EMBL/GenBank/DDBJ databases">
        <title>The Natural Products Discovery Center: Release of the First 8490 Sequenced Strains for Exploring Actinobacteria Biosynthetic Diversity.</title>
        <authorList>
            <person name="Kalkreuter E."/>
            <person name="Kautsar S.A."/>
            <person name="Yang D."/>
            <person name="Bader C.D."/>
            <person name="Teijaro C.N."/>
            <person name="Fluegel L."/>
            <person name="Davis C.M."/>
            <person name="Simpson J.R."/>
            <person name="Lauterbach L."/>
            <person name="Steele A.D."/>
            <person name="Gui C."/>
            <person name="Meng S."/>
            <person name="Li G."/>
            <person name="Viehrig K."/>
            <person name="Ye F."/>
            <person name="Su P."/>
            <person name="Kiefer A.F."/>
            <person name="Nichols A."/>
            <person name="Cepeda A.J."/>
            <person name="Yan W."/>
            <person name="Fan B."/>
            <person name="Jiang Y."/>
            <person name="Adhikari A."/>
            <person name="Zheng C.-J."/>
            <person name="Schuster L."/>
            <person name="Cowan T.M."/>
            <person name="Smanski M.J."/>
            <person name="Chevrette M.G."/>
            <person name="De Carvalho L.P.S."/>
            <person name="Shen B."/>
        </authorList>
    </citation>
    <scope>NUCLEOTIDE SEQUENCE [LARGE SCALE GENOMIC DNA]</scope>
    <source>
        <strain evidence="4 5">NPDC053791</strain>
    </source>
</reference>
<evidence type="ECO:0000256" key="1">
    <source>
        <dbReference type="ARBA" id="ARBA00022679"/>
    </source>
</evidence>
<dbReference type="Pfam" id="PF21036">
    <property type="entry name" value="EryCIII-like_N"/>
    <property type="match status" value="1"/>
</dbReference>
<dbReference type="EMBL" id="JBFASG010000002">
    <property type="protein sequence ID" value="MEV4921997.1"/>
    <property type="molecule type" value="Genomic_DNA"/>
</dbReference>
<feature type="domain" description="Erythromycin biosynthesis protein CIII-like C-terminal" evidence="2">
    <location>
        <begin position="254"/>
        <end position="392"/>
    </location>
</feature>
<sequence>MRVLITAYIPSHFMQIVPLGWALRASGHQVVVAGMADVVAAAGAAGLPAVRIGTDGGFSAHVKPGHMAKDAVPAEYLTARQLADRRPWDQMGHWWRLLVQDTNHLFTEFAEQWRPDLVVSEMDYNGLITGGLLGVPTVFHRWGPDLLAPMIHHHATGALHDICVDRGLPGGFPAPDLTLDPCPPSLQFEGLPAATHFRYAPYNGVGTVPEWAPATAKRGPRIAVSLGMLGAQTMHEDWSRSLIGTIGAAVAGFEDAEVILPLGTDAADRLGALPPSFRLVDPAPLNLFMDTCDLVIHHGGAGTCLTAASFGVPQLVLAQQHPAYVGCAEQIAGTGAGIALHHDSVTTDPSGVGTAVEALLRDRRYRDSANDLAVGMAGLPSVNDMVGPLEELAGR</sequence>
<organism evidence="4 5">
    <name type="scientific">Streptomyces roseoverticillatus</name>
    <dbReference type="NCBI Taxonomy" id="66429"/>
    <lineage>
        <taxon>Bacteria</taxon>
        <taxon>Bacillati</taxon>
        <taxon>Actinomycetota</taxon>
        <taxon>Actinomycetes</taxon>
        <taxon>Kitasatosporales</taxon>
        <taxon>Streptomycetaceae</taxon>
        <taxon>Streptomyces</taxon>
    </lineage>
</organism>
<gene>
    <name evidence="4" type="ORF">AB0L03_03960</name>
</gene>
<dbReference type="CDD" id="cd03784">
    <property type="entry name" value="GT1_Gtf-like"/>
    <property type="match status" value="1"/>
</dbReference>
<dbReference type="Gene3D" id="3.40.50.2000">
    <property type="entry name" value="Glycogen Phosphorylase B"/>
    <property type="match status" value="2"/>
</dbReference>
<name>A0ABV3IS87_9ACTN</name>
<dbReference type="Proteomes" id="UP001552479">
    <property type="component" value="Unassembled WGS sequence"/>
</dbReference>
<dbReference type="Pfam" id="PF06722">
    <property type="entry name" value="EryCIII-like_C"/>
    <property type="match status" value="1"/>
</dbReference>
<dbReference type="InterPro" id="IPR048284">
    <property type="entry name" value="EryCIII-like_N"/>
</dbReference>
<evidence type="ECO:0000259" key="2">
    <source>
        <dbReference type="Pfam" id="PF06722"/>
    </source>
</evidence>
<evidence type="ECO:0000313" key="5">
    <source>
        <dbReference type="Proteomes" id="UP001552479"/>
    </source>
</evidence>
<feature type="domain" description="Erythromycin biosynthesis protein CIII-like N-terminal" evidence="3">
    <location>
        <begin position="21"/>
        <end position="227"/>
    </location>
</feature>
<comment type="caution">
    <text evidence="4">The sequence shown here is derived from an EMBL/GenBank/DDBJ whole genome shotgun (WGS) entry which is preliminary data.</text>
</comment>
<proteinExistence type="predicted"/>
<accession>A0ABV3IS87</accession>
<dbReference type="RefSeq" id="WP_366086729.1">
    <property type="nucleotide sequence ID" value="NZ_JBFASG010000002.1"/>
</dbReference>
<dbReference type="SUPFAM" id="SSF53756">
    <property type="entry name" value="UDP-Glycosyltransferase/glycogen phosphorylase"/>
    <property type="match status" value="1"/>
</dbReference>